<dbReference type="GO" id="GO:0005829">
    <property type="term" value="C:cytosol"/>
    <property type="evidence" value="ECO:0007669"/>
    <property type="project" value="TreeGrafter"/>
</dbReference>
<dbReference type="OrthoDB" id="27226at2759"/>
<dbReference type="InterPro" id="IPR006379">
    <property type="entry name" value="HAD-SF_hydro_IIB"/>
</dbReference>
<dbReference type="eggNOG" id="ENOG502RSY5">
    <property type="taxonomic scope" value="Eukaryota"/>
</dbReference>
<dbReference type="Pfam" id="PF08282">
    <property type="entry name" value="Hydrolase_3"/>
    <property type="match status" value="1"/>
</dbReference>
<dbReference type="GO" id="GO:0050308">
    <property type="term" value="F:sugar-phosphatase activity"/>
    <property type="evidence" value="ECO:0007669"/>
    <property type="project" value="UniProtKB-EC"/>
</dbReference>
<gene>
    <name evidence="2" type="ORF">BEWA_013240</name>
</gene>
<dbReference type="AlphaFoldDB" id="L1LC04"/>
<proteinExistence type="predicted"/>
<dbReference type="GO" id="GO:0000287">
    <property type="term" value="F:magnesium ion binding"/>
    <property type="evidence" value="ECO:0007669"/>
    <property type="project" value="TreeGrafter"/>
</dbReference>
<organism evidence="2 3">
    <name type="scientific">Theileria equi strain WA</name>
    <dbReference type="NCBI Taxonomy" id="1537102"/>
    <lineage>
        <taxon>Eukaryota</taxon>
        <taxon>Sar</taxon>
        <taxon>Alveolata</taxon>
        <taxon>Apicomplexa</taxon>
        <taxon>Aconoidasida</taxon>
        <taxon>Piroplasmida</taxon>
        <taxon>Theileriidae</taxon>
        <taxon>Theileria</taxon>
    </lineage>
</organism>
<dbReference type="InterPro" id="IPR023214">
    <property type="entry name" value="HAD_sf"/>
</dbReference>
<dbReference type="KEGG" id="beq:BEWA_013240"/>
<keyword evidence="1" id="KW-0732">Signal</keyword>
<dbReference type="EMBL" id="ACOU01000004">
    <property type="protein sequence ID" value="EKX72765.1"/>
    <property type="molecule type" value="Genomic_DNA"/>
</dbReference>
<dbReference type="SUPFAM" id="SSF56784">
    <property type="entry name" value="HAD-like"/>
    <property type="match status" value="1"/>
</dbReference>
<feature type="chain" id="PRO_5003953147" evidence="1">
    <location>
        <begin position="21"/>
        <end position="321"/>
    </location>
</feature>
<dbReference type="NCBIfam" id="TIGR01484">
    <property type="entry name" value="HAD-SF-IIB"/>
    <property type="match status" value="1"/>
</dbReference>
<dbReference type="VEuPathDB" id="PiroplasmaDB:BEWA_013240"/>
<dbReference type="GeneID" id="15804400"/>
<protein>
    <submittedName>
        <fullName evidence="2">Haloacid dehalogenase-like hydrolase family member protein</fullName>
        <ecNumber evidence="2">3.1.3.23</ecNumber>
    </submittedName>
</protein>
<evidence type="ECO:0000256" key="1">
    <source>
        <dbReference type="SAM" id="SignalP"/>
    </source>
</evidence>
<dbReference type="PANTHER" id="PTHR10000:SF8">
    <property type="entry name" value="HAD SUPERFAMILY HYDROLASE-LIKE, TYPE 3"/>
    <property type="match status" value="1"/>
</dbReference>
<name>L1LC04_THEEQ</name>
<evidence type="ECO:0000313" key="2">
    <source>
        <dbReference type="EMBL" id="EKX72765.1"/>
    </source>
</evidence>
<feature type="signal peptide" evidence="1">
    <location>
        <begin position="1"/>
        <end position="20"/>
    </location>
</feature>
<accession>L1LC04</accession>
<keyword evidence="2" id="KW-0378">Hydrolase</keyword>
<dbReference type="PANTHER" id="PTHR10000">
    <property type="entry name" value="PHOSPHOSERINE PHOSPHATASE"/>
    <property type="match status" value="1"/>
</dbReference>
<comment type="caution">
    <text evidence="2">The sequence shown here is derived from an EMBL/GenBank/DDBJ whole genome shotgun (WGS) entry which is preliminary data.</text>
</comment>
<dbReference type="STRING" id="1537102.L1LC04"/>
<dbReference type="Gene3D" id="3.40.50.1000">
    <property type="entry name" value="HAD superfamily/HAD-like"/>
    <property type="match status" value="1"/>
</dbReference>
<dbReference type="RefSeq" id="XP_004832217.1">
    <property type="nucleotide sequence ID" value="XM_004832160.1"/>
</dbReference>
<dbReference type="Proteomes" id="UP000031512">
    <property type="component" value="Unassembled WGS sequence"/>
</dbReference>
<reference evidence="2 3" key="1">
    <citation type="journal article" date="2012" name="BMC Genomics">
        <title>Comparative genomic analysis and phylogenetic position of Theileria equi.</title>
        <authorList>
            <person name="Kappmeyer L.S."/>
            <person name="Thiagarajan M."/>
            <person name="Herndon D.R."/>
            <person name="Ramsay J.D."/>
            <person name="Caler E."/>
            <person name="Djikeng A."/>
            <person name="Gillespie J.J."/>
            <person name="Lau A.O."/>
            <person name="Roalson E.H."/>
            <person name="Silva J.C."/>
            <person name="Silva M.G."/>
            <person name="Suarez C.E."/>
            <person name="Ueti M.W."/>
            <person name="Nene V.M."/>
            <person name="Mealey R.H."/>
            <person name="Knowles D.P."/>
            <person name="Brayton K.A."/>
        </authorList>
    </citation>
    <scope>NUCLEOTIDE SEQUENCE [LARGE SCALE GENOMIC DNA]</scope>
    <source>
        <strain evidence="2 3">WA</strain>
    </source>
</reference>
<dbReference type="EC" id="3.1.3.23" evidence="2"/>
<dbReference type="Gene3D" id="3.30.1240.10">
    <property type="match status" value="1"/>
</dbReference>
<evidence type="ECO:0000313" key="3">
    <source>
        <dbReference type="Proteomes" id="UP000031512"/>
    </source>
</evidence>
<sequence>MKIIALLFLKICLDVAVVSGTGGREEGQLRGQDSIQEIPSNTSKFEKPQQLPKFFGIDCDETFLTENAEGLKKNIEAFAEVKKRGFMPFFCTGKPLSSILALLGDDFEAKTGYKGYPGVYNNGSIVYDENGNVVYSKAFTREFLSTFLKSIEDGNLSKICTFHSKDAIYSLIKAEGMWIKYLESQGFSIPEVKTPQEIQEFEIVNIYIMCENLKIGDLKEGVDYIAVRSVSGVFDVNPAGVTKMTGMKTLLSRYNEFPPFCGYIGDGDNDVECLDVCSQSFAVGDAKDVAKKHAKWVLSKSYNDGAVAEALELLYGPLSVA</sequence>
<dbReference type="InterPro" id="IPR036412">
    <property type="entry name" value="HAD-like_sf"/>
</dbReference>
<keyword evidence="3" id="KW-1185">Reference proteome</keyword>